<evidence type="ECO:0000256" key="1">
    <source>
        <dbReference type="SAM" id="Phobius"/>
    </source>
</evidence>
<organism evidence="2 3">
    <name type="scientific">Pyrococcus kukulkanii</name>
    <dbReference type="NCBI Taxonomy" id="1609559"/>
    <lineage>
        <taxon>Archaea</taxon>
        <taxon>Methanobacteriati</taxon>
        <taxon>Methanobacteriota</taxon>
        <taxon>Thermococci</taxon>
        <taxon>Thermococcales</taxon>
        <taxon>Thermococcaceae</taxon>
        <taxon>Pyrococcus</taxon>
    </lineage>
</organism>
<keyword evidence="1" id="KW-0472">Membrane</keyword>
<gene>
    <name evidence="2" type="ORF">P8X34_10690</name>
</gene>
<feature type="transmembrane region" description="Helical" evidence="1">
    <location>
        <begin position="67"/>
        <end position="83"/>
    </location>
</feature>
<dbReference type="EMBL" id="JARRIG010000007">
    <property type="protein sequence ID" value="MFA4805192.1"/>
    <property type="molecule type" value="Genomic_DNA"/>
</dbReference>
<keyword evidence="1" id="KW-1133">Transmembrane helix</keyword>
<dbReference type="RefSeq" id="WP_372824610.1">
    <property type="nucleotide sequence ID" value="NZ_JARRID010000006.1"/>
</dbReference>
<feature type="transmembrane region" description="Helical" evidence="1">
    <location>
        <begin position="103"/>
        <end position="124"/>
    </location>
</feature>
<protein>
    <submittedName>
        <fullName evidence="2">Uncharacterized protein</fullName>
    </submittedName>
</protein>
<reference evidence="2 3" key="1">
    <citation type="submission" date="2023-03" db="EMBL/GenBank/DDBJ databases">
        <title>Speciation in Pyrococcus: adaptation to high temperature as a mechanism.</title>
        <authorList>
            <person name="Gu J."/>
        </authorList>
    </citation>
    <scope>NUCLEOTIDE SEQUENCE [LARGE SCALE GENOMIC DNA]</scope>
    <source>
        <strain evidence="2 3">LMOA34</strain>
    </source>
</reference>
<proteinExistence type="predicted"/>
<keyword evidence="3" id="KW-1185">Reference proteome</keyword>
<keyword evidence="1" id="KW-0812">Transmembrane</keyword>
<name>A0ABV4T610_9EURY</name>
<comment type="caution">
    <text evidence="2">The sequence shown here is derived from an EMBL/GenBank/DDBJ whole genome shotgun (WGS) entry which is preliminary data.</text>
</comment>
<evidence type="ECO:0000313" key="3">
    <source>
        <dbReference type="Proteomes" id="UP001571980"/>
    </source>
</evidence>
<sequence length="125" mass="14254">MVLGRIKYRLMEEEAEITRAIRRGAYHIRTAYVNRNPFIGTYKRHKLTIIHVIILALIPIIFDHPLIPMVAAALILAGLNAYGHYRKSRATIEGAIVAGFYEYLLLIGNLYGYFLIVGLVLHFIT</sequence>
<feature type="transmembrane region" description="Helical" evidence="1">
    <location>
        <begin position="45"/>
        <end position="61"/>
    </location>
</feature>
<evidence type="ECO:0000313" key="2">
    <source>
        <dbReference type="EMBL" id="MFA4805192.1"/>
    </source>
</evidence>
<dbReference type="Proteomes" id="UP001571980">
    <property type="component" value="Unassembled WGS sequence"/>
</dbReference>
<accession>A0ABV4T610</accession>